<dbReference type="Proteomes" id="UP000620147">
    <property type="component" value="Unassembled WGS sequence"/>
</dbReference>
<protein>
    <submittedName>
        <fullName evidence="6">Resolvase</fullName>
    </submittedName>
</protein>
<evidence type="ECO:0000256" key="4">
    <source>
        <dbReference type="PROSITE-ProRule" id="PRU10137"/>
    </source>
</evidence>
<dbReference type="SMART" id="SM00857">
    <property type="entry name" value="Resolvase"/>
    <property type="match status" value="1"/>
</dbReference>
<evidence type="ECO:0000259" key="5">
    <source>
        <dbReference type="PROSITE" id="PS51736"/>
    </source>
</evidence>
<dbReference type="PANTHER" id="PTHR30461:SF19">
    <property type="entry name" value="SITE-SPECIFIC RECOMBINASE RESOLVASE FAMILY"/>
    <property type="match status" value="1"/>
</dbReference>
<dbReference type="InterPro" id="IPR006118">
    <property type="entry name" value="Recombinase_CS"/>
</dbReference>
<dbReference type="InterPro" id="IPR050639">
    <property type="entry name" value="SSR_resolvase"/>
</dbReference>
<sequence length="205" mass="23928">MLIIAEIYAYVRVSTREQNEDRQLIAMNELQVPKKNIFIDKQSGKDFERPRYKKLIKRLKKDDLLYIKSIDRLGRNYNEIQEQWRILTKEKAVDIVVLDMPLLDTRRGKDLMGTFLSDIVLQVLSFVAENERVNIRQRQAEGIAAAKARGVRFGRLPKPLPPNFRTVYQRWKHGEITGTEAAKECGMPLSTFRYRAAIYQNAKLS</sequence>
<dbReference type="PROSITE" id="PS51736">
    <property type="entry name" value="RECOMBINASES_3"/>
    <property type="match status" value="1"/>
</dbReference>
<dbReference type="InterPro" id="IPR006119">
    <property type="entry name" value="Resolv_N"/>
</dbReference>
<reference evidence="6 7" key="1">
    <citation type="submission" date="2020-06" db="EMBL/GenBank/DDBJ databases">
        <title>Characterization of fructooligosaccharide metabolism and fructooligosaccharide-degrading enzymes in human commensal butyrate producers.</title>
        <authorList>
            <person name="Tanno H."/>
            <person name="Fujii T."/>
            <person name="Hirano K."/>
            <person name="Maeno S."/>
            <person name="Tonozuka T."/>
            <person name="Sakamoto M."/>
            <person name="Ohkuma M."/>
            <person name="Tochio T."/>
            <person name="Endo A."/>
        </authorList>
    </citation>
    <scope>NUCLEOTIDE SEQUENCE [LARGE SCALE GENOMIC DNA]</scope>
    <source>
        <strain evidence="6 7">JCM 31056</strain>
    </source>
</reference>
<gene>
    <name evidence="6" type="ORF">BUFA31_27150</name>
</gene>
<name>A0ABQ1E3J8_9FIRM</name>
<evidence type="ECO:0000256" key="3">
    <source>
        <dbReference type="ARBA" id="ARBA00023172"/>
    </source>
</evidence>
<dbReference type="EMBL" id="BLYJ01000056">
    <property type="protein sequence ID" value="GFO89551.1"/>
    <property type="molecule type" value="Genomic_DNA"/>
</dbReference>
<keyword evidence="3" id="KW-0233">DNA recombination</keyword>
<evidence type="ECO:0000313" key="6">
    <source>
        <dbReference type="EMBL" id="GFO89551.1"/>
    </source>
</evidence>
<dbReference type="InterPro" id="IPR036162">
    <property type="entry name" value="Resolvase-like_N_sf"/>
</dbReference>
<dbReference type="CDD" id="cd03768">
    <property type="entry name" value="SR_ResInv"/>
    <property type="match status" value="1"/>
</dbReference>
<dbReference type="Gene3D" id="3.40.50.1390">
    <property type="entry name" value="Resolvase, N-terminal catalytic domain"/>
    <property type="match status" value="1"/>
</dbReference>
<evidence type="ECO:0000256" key="1">
    <source>
        <dbReference type="ARBA" id="ARBA00022908"/>
    </source>
</evidence>
<evidence type="ECO:0000313" key="7">
    <source>
        <dbReference type="Proteomes" id="UP000620147"/>
    </source>
</evidence>
<proteinExistence type="predicted"/>
<dbReference type="SUPFAM" id="SSF53041">
    <property type="entry name" value="Resolvase-like"/>
    <property type="match status" value="1"/>
</dbReference>
<comment type="caution">
    <text evidence="6">The sequence shown here is derived from an EMBL/GenBank/DDBJ whole genome shotgun (WGS) entry which is preliminary data.</text>
</comment>
<keyword evidence="2" id="KW-0238">DNA-binding</keyword>
<keyword evidence="7" id="KW-1185">Reference proteome</keyword>
<feature type="active site" description="O-(5'-phospho-DNA)-serine intermediate" evidence="4">
    <location>
        <position position="14"/>
    </location>
</feature>
<organism evidence="6 7">
    <name type="scientific">Butyricicoccus faecihominis</name>
    <dbReference type="NCBI Taxonomy" id="1712515"/>
    <lineage>
        <taxon>Bacteria</taxon>
        <taxon>Bacillati</taxon>
        <taxon>Bacillota</taxon>
        <taxon>Clostridia</taxon>
        <taxon>Eubacteriales</taxon>
        <taxon>Butyricicoccaceae</taxon>
        <taxon>Butyricicoccus</taxon>
    </lineage>
</organism>
<dbReference type="Pfam" id="PF00239">
    <property type="entry name" value="Resolvase"/>
    <property type="match status" value="1"/>
</dbReference>
<dbReference type="PANTHER" id="PTHR30461">
    <property type="entry name" value="DNA-INVERTASE FROM LAMBDOID PROPHAGE"/>
    <property type="match status" value="1"/>
</dbReference>
<keyword evidence="1" id="KW-0229">DNA integration</keyword>
<feature type="domain" description="Resolvase/invertase-type recombinase catalytic" evidence="5">
    <location>
        <begin position="6"/>
        <end position="150"/>
    </location>
</feature>
<dbReference type="PROSITE" id="PS00397">
    <property type="entry name" value="RECOMBINASES_1"/>
    <property type="match status" value="1"/>
</dbReference>
<evidence type="ECO:0000256" key="2">
    <source>
        <dbReference type="ARBA" id="ARBA00023125"/>
    </source>
</evidence>
<accession>A0ABQ1E3J8</accession>